<name>A0AAD6VHN7_9AGAR</name>
<proteinExistence type="predicted"/>
<protein>
    <recommendedName>
        <fullName evidence="3">F-box domain-containing protein</fullName>
    </recommendedName>
</protein>
<evidence type="ECO:0000313" key="2">
    <source>
        <dbReference type="Proteomes" id="UP001219525"/>
    </source>
</evidence>
<dbReference type="AlphaFoldDB" id="A0AAD6VHN7"/>
<evidence type="ECO:0008006" key="3">
    <source>
        <dbReference type="Google" id="ProtNLM"/>
    </source>
</evidence>
<accession>A0AAD6VHN7</accession>
<reference evidence="1" key="1">
    <citation type="submission" date="2023-03" db="EMBL/GenBank/DDBJ databases">
        <title>Massive genome expansion in bonnet fungi (Mycena s.s.) driven by repeated elements and novel gene families across ecological guilds.</title>
        <authorList>
            <consortium name="Lawrence Berkeley National Laboratory"/>
            <person name="Harder C.B."/>
            <person name="Miyauchi S."/>
            <person name="Viragh M."/>
            <person name="Kuo A."/>
            <person name="Thoen E."/>
            <person name="Andreopoulos B."/>
            <person name="Lu D."/>
            <person name="Skrede I."/>
            <person name="Drula E."/>
            <person name="Henrissat B."/>
            <person name="Morin E."/>
            <person name="Kohler A."/>
            <person name="Barry K."/>
            <person name="LaButti K."/>
            <person name="Morin E."/>
            <person name="Salamov A."/>
            <person name="Lipzen A."/>
            <person name="Mereny Z."/>
            <person name="Hegedus B."/>
            <person name="Baldrian P."/>
            <person name="Stursova M."/>
            <person name="Weitz H."/>
            <person name="Taylor A."/>
            <person name="Grigoriev I.V."/>
            <person name="Nagy L.G."/>
            <person name="Martin F."/>
            <person name="Kauserud H."/>
        </authorList>
    </citation>
    <scope>NUCLEOTIDE SEQUENCE</scope>
    <source>
        <strain evidence="1">9144</strain>
    </source>
</reference>
<gene>
    <name evidence="1" type="ORF">GGX14DRAFT_393293</name>
</gene>
<dbReference type="Proteomes" id="UP001219525">
    <property type="component" value="Unassembled WGS sequence"/>
</dbReference>
<comment type="caution">
    <text evidence="1">The sequence shown here is derived from an EMBL/GenBank/DDBJ whole genome shotgun (WGS) entry which is preliminary data.</text>
</comment>
<dbReference type="Gene3D" id="1.20.1280.50">
    <property type="match status" value="1"/>
</dbReference>
<dbReference type="EMBL" id="JARJCW010000022">
    <property type="protein sequence ID" value="KAJ7213097.1"/>
    <property type="molecule type" value="Genomic_DNA"/>
</dbReference>
<evidence type="ECO:0000313" key="1">
    <source>
        <dbReference type="EMBL" id="KAJ7213097.1"/>
    </source>
</evidence>
<sequence>MLQDLIHDSDITATVWSAGRELSRLLFAADRCILPFIRSPHCAPINRLPPDILTEIFMNCLCHDGFRPLSERGRLLVEPLTLSHVSSRWRRVAMSSGALWASIWVDRPREAHIPMVELWLERSRQCPLVLYLRQTQALSPGQPFTDPREYDLTENILRRLKKHLHRWKRVTFFLYGHAALRALLHLPEVPTAAPLLEHIHMTASEWDDDSKLRVERVMHSYPALTSLVVHQDMMQNFVPWARLTILDASQLGCPLSSHVAVLKLCTSLRRAEFSIVQDLSAASFIRPTHRVRVPHLSSLTVHADRVDLAPLFECLILPALEGLVLRYTRALRREDDAQALHNLLLRSGCMLQRFSLRDHPRARDDAPYLAFLRSRQMAALQELYMQVDLTDNLVRFLTLGDAAEGTPRHLPQLQLISLRDVEGEHIDDLELYRLVVSRLGAGPAGTRSAPLRRAYFHLRVRGHSASPVLPLLFERCRDRLELRVYLAHCEDPSVMVGWYTSAPIPGGYLMDG</sequence>
<keyword evidence="2" id="KW-1185">Reference proteome</keyword>
<organism evidence="1 2">
    <name type="scientific">Mycena pura</name>
    <dbReference type="NCBI Taxonomy" id="153505"/>
    <lineage>
        <taxon>Eukaryota</taxon>
        <taxon>Fungi</taxon>
        <taxon>Dikarya</taxon>
        <taxon>Basidiomycota</taxon>
        <taxon>Agaricomycotina</taxon>
        <taxon>Agaricomycetes</taxon>
        <taxon>Agaricomycetidae</taxon>
        <taxon>Agaricales</taxon>
        <taxon>Marasmiineae</taxon>
        <taxon>Mycenaceae</taxon>
        <taxon>Mycena</taxon>
    </lineage>
</organism>